<accession>A0A833S5E4</accession>
<evidence type="ECO:0000313" key="1">
    <source>
        <dbReference type="EMBL" id="KAF3420873.1"/>
    </source>
</evidence>
<dbReference type="AlphaFoldDB" id="A0A833S5E4"/>
<sequence>MKEEKQGLFTAVATAKYANISAAQFPGAETLQSRGQDFHQFAQAISQIEEAQANTQQKPRQNEIPAWPFVHSDINTLIKQDDRLQPISIFTNILQQLKQDEYHRKILNNSQYLYDTNK</sequence>
<proteinExistence type="predicted"/>
<organism evidence="1 2">
    <name type="scientific">Frieseomelitta varia</name>
    <dbReference type="NCBI Taxonomy" id="561572"/>
    <lineage>
        <taxon>Eukaryota</taxon>
        <taxon>Metazoa</taxon>
        <taxon>Ecdysozoa</taxon>
        <taxon>Arthropoda</taxon>
        <taxon>Hexapoda</taxon>
        <taxon>Insecta</taxon>
        <taxon>Pterygota</taxon>
        <taxon>Neoptera</taxon>
        <taxon>Endopterygota</taxon>
        <taxon>Hymenoptera</taxon>
        <taxon>Apocrita</taxon>
        <taxon>Aculeata</taxon>
        <taxon>Apoidea</taxon>
        <taxon>Anthophila</taxon>
        <taxon>Apidae</taxon>
        <taxon>Frieseomelitta</taxon>
    </lineage>
</organism>
<keyword evidence="2" id="KW-1185">Reference proteome</keyword>
<evidence type="ECO:0000313" key="2">
    <source>
        <dbReference type="Proteomes" id="UP000655588"/>
    </source>
</evidence>
<dbReference type="Proteomes" id="UP000655588">
    <property type="component" value="Unassembled WGS sequence"/>
</dbReference>
<gene>
    <name evidence="1" type="ORF">E2986_11008</name>
</gene>
<comment type="caution">
    <text evidence="1">The sequence shown here is derived from an EMBL/GenBank/DDBJ whole genome shotgun (WGS) entry which is preliminary data.</text>
</comment>
<dbReference type="EMBL" id="WNWW01000912">
    <property type="protein sequence ID" value="KAF3420873.1"/>
    <property type="molecule type" value="Genomic_DNA"/>
</dbReference>
<protein>
    <submittedName>
        <fullName evidence="1">Uncharacterized protein</fullName>
    </submittedName>
</protein>
<name>A0A833S5E4_9HYME</name>
<reference evidence="1" key="1">
    <citation type="submission" date="2019-11" db="EMBL/GenBank/DDBJ databases">
        <title>The nuclear and mitochondrial genomes of Frieseomelitta varia - a highly eusocial stingless bee (Meliponini) with a permanently sterile worker caste.</title>
        <authorList>
            <person name="Freitas F.C.P."/>
            <person name="Lourenco A.P."/>
            <person name="Nunes F.M.F."/>
            <person name="Paschoal A.R."/>
            <person name="Abreu F.C.P."/>
            <person name="Barbin F.O."/>
            <person name="Bataglia L."/>
            <person name="Cardoso-Junior C.A.M."/>
            <person name="Cervoni M.S."/>
            <person name="Silva S.R."/>
            <person name="Dalarmi F."/>
            <person name="Del Lama M.A."/>
            <person name="Depintor T.S."/>
            <person name="Ferreira K.M."/>
            <person name="Goria P.S."/>
            <person name="Jaskot M.C."/>
            <person name="Lago D.C."/>
            <person name="Luna-Lucena D."/>
            <person name="Moda L.M."/>
            <person name="Nascimento L."/>
            <person name="Pedrino M."/>
            <person name="Rabico F.O."/>
            <person name="Sanches F.C."/>
            <person name="Santos D.E."/>
            <person name="Santos C.G."/>
            <person name="Vieira J."/>
            <person name="Lopes T.F."/>
            <person name="Barchuk A.R."/>
            <person name="Hartfelder K."/>
            <person name="Simoes Z.L.P."/>
            <person name="Bitondi M.M.G."/>
            <person name="Pinheiro D.G."/>
        </authorList>
    </citation>
    <scope>NUCLEOTIDE SEQUENCE</scope>
    <source>
        <strain evidence="1">USP_RPSP 00005682</strain>
        <tissue evidence="1">Whole individual</tissue>
    </source>
</reference>